<accession>A0ACC3K5S8</accession>
<dbReference type="EMBL" id="CM064441">
    <property type="protein sequence ID" value="KAK3421285.1"/>
    <property type="molecule type" value="Genomic_DNA"/>
</dbReference>
<comment type="caution">
    <text evidence="1">The sequence shown here is derived from an EMBL/GenBank/DDBJ whole genome shotgun (WGS) entry which is preliminary data.</text>
</comment>
<keyword evidence="2" id="KW-1185">Reference proteome</keyword>
<organism evidence="1 2">
    <name type="scientific">Eucalyptus grandis</name>
    <name type="common">Flooded gum</name>
    <dbReference type="NCBI Taxonomy" id="71139"/>
    <lineage>
        <taxon>Eukaryota</taxon>
        <taxon>Viridiplantae</taxon>
        <taxon>Streptophyta</taxon>
        <taxon>Embryophyta</taxon>
        <taxon>Tracheophyta</taxon>
        <taxon>Spermatophyta</taxon>
        <taxon>Magnoliopsida</taxon>
        <taxon>eudicotyledons</taxon>
        <taxon>Gunneridae</taxon>
        <taxon>Pentapetalae</taxon>
        <taxon>rosids</taxon>
        <taxon>malvids</taxon>
        <taxon>Myrtales</taxon>
        <taxon>Myrtaceae</taxon>
        <taxon>Myrtoideae</taxon>
        <taxon>Eucalypteae</taxon>
        <taxon>Eucalyptus</taxon>
    </lineage>
</organism>
<protein>
    <submittedName>
        <fullName evidence="1">Uncharacterized protein</fullName>
    </submittedName>
</protein>
<name>A0ACC3K5S8_EUCGR</name>
<proteinExistence type="predicted"/>
<gene>
    <name evidence="1" type="ORF">EUGRSUZ_G01943</name>
</gene>
<sequence>MASRYWVVSLPVQQGSASAASLWNRLLEQISRHSFDTPLYRFNIPNLRVGTLDSLLALSDDLQKSNTFVEGVSHKIRRQIEELERVSGVESSSLTVDGVPVDSYLTKFVWDDAKYPAMAPLRETVDTIQGQVAKIEDDLKVRVAEYNNVRSQLNAINRKQSGSLAVRDLSNLVKPEDIVISENLTTLLAVVPKYSQKDWLSSYETLTSYVVPRSSKQLHEDNEYALYTKELEREAREREIEGNEGSSFPTISREEGGLFCAGDFIGRNPRVMSTTRRGPPLGHRPSVLALFAMLPLSPEACPLPSVNGSWEE</sequence>
<evidence type="ECO:0000313" key="2">
    <source>
        <dbReference type="Proteomes" id="UP000030711"/>
    </source>
</evidence>
<reference evidence="1 2" key="1">
    <citation type="journal article" date="2014" name="Nature">
        <title>The genome of Eucalyptus grandis.</title>
        <authorList>
            <person name="Myburg A.A."/>
            <person name="Grattapaglia D."/>
            <person name="Tuskan G.A."/>
            <person name="Hellsten U."/>
            <person name="Hayes R.D."/>
            <person name="Grimwood J."/>
            <person name="Jenkins J."/>
            <person name="Lindquist E."/>
            <person name="Tice H."/>
            <person name="Bauer D."/>
            <person name="Goodstein D.M."/>
            <person name="Dubchak I."/>
            <person name="Poliakov A."/>
            <person name="Mizrachi E."/>
            <person name="Kullan A.R."/>
            <person name="Hussey S.G."/>
            <person name="Pinard D."/>
            <person name="van der Merwe K."/>
            <person name="Singh P."/>
            <person name="van Jaarsveld I."/>
            <person name="Silva-Junior O.B."/>
            <person name="Togawa R.C."/>
            <person name="Pappas M.R."/>
            <person name="Faria D.A."/>
            <person name="Sansaloni C.P."/>
            <person name="Petroli C.D."/>
            <person name="Yang X."/>
            <person name="Ranjan P."/>
            <person name="Tschaplinski T.J."/>
            <person name="Ye C.Y."/>
            <person name="Li T."/>
            <person name="Sterck L."/>
            <person name="Vanneste K."/>
            <person name="Murat F."/>
            <person name="Soler M."/>
            <person name="Clemente H.S."/>
            <person name="Saidi N."/>
            <person name="Cassan-Wang H."/>
            <person name="Dunand C."/>
            <person name="Hefer C.A."/>
            <person name="Bornberg-Bauer E."/>
            <person name="Kersting A.R."/>
            <person name="Vining K."/>
            <person name="Amarasinghe V."/>
            <person name="Ranik M."/>
            <person name="Naithani S."/>
            <person name="Elser J."/>
            <person name="Boyd A.E."/>
            <person name="Liston A."/>
            <person name="Spatafora J.W."/>
            <person name="Dharmwardhana P."/>
            <person name="Raja R."/>
            <person name="Sullivan C."/>
            <person name="Romanel E."/>
            <person name="Alves-Ferreira M."/>
            <person name="Kulheim C."/>
            <person name="Foley W."/>
            <person name="Carocha V."/>
            <person name="Paiva J."/>
            <person name="Kudrna D."/>
            <person name="Brommonschenkel S.H."/>
            <person name="Pasquali G."/>
            <person name="Byrne M."/>
            <person name="Rigault P."/>
            <person name="Tibbits J."/>
            <person name="Spokevicius A."/>
            <person name="Jones R.C."/>
            <person name="Steane D.A."/>
            <person name="Vaillancourt R.E."/>
            <person name="Potts B.M."/>
            <person name="Joubert F."/>
            <person name="Barry K."/>
            <person name="Pappas G.J."/>
            <person name="Strauss S.H."/>
            <person name="Jaiswal P."/>
            <person name="Grima-Pettenati J."/>
            <person name="Salse J."/>
            <person name="Van de Peer Y."/>
            <person name="Rokhsar D.S."/>
            <person name="Schmutz J."/>
        </authorList>
    </citation>
    <scope>NUCLEOTIDE SEQUENCE [LARGE SCALE GENOMIC DNA]</scope>
    <source>
        <strain evidence="2">cv. BRASUZ1</strain>
        <tissue evidence="1">Leaf extractions</tissue>
    </source>
</reference>
<evidence type="ECO:0000313" key="1">
    <source>
        <dbReference type="EMBL" id="KAK3421285.1"/>
    </source>
</evidence>
<dbReference type="Proteomes" id="UP000030711">
    <property type="component" value="Chromosome 7"/>
</dbReference>